<dbReference type="Proteomes" id="UP000240987">
    <property type="component" value="Unassembled WGS sequence"/>
</dbReference>
<dbReference type="OrthoDB" id="28717at2"/>
<feature type="signal peptide" evidence="1">
    <location>
        <begin position="1"/>
        <end position="23"/>
    </location>
</feature>
<dbReference type="RefSeq" id="WP_107240945.1">
    <property type="nucleotide sequence ID" value="NZ_PYMJ01000001.1"/>
</dbReference>
<protein>
    <submittedName>
        <fullName evidence="2">Uncharacterized protein</fullName>
    </submittedName>
</protein>
<keyword evidence="1" id="KW-0732">Signal</keyword>
<dbReference type="SUPFAM" id="SSF56935">
    <property type="entry name" value="Porins"/>
    <property type="match status" value="1"/>
</dbReference>
<dbReference type="EMBL" id="PYMJ01000001">
    <property type="protein sequence ID" value="PSU51485.1"/>
    <property type="molecule type" value="Genomic_DNA"/>
</dbReference>
<keyword evidence="3" id="KW-1185">Reference proteome</keyword>
<name>A0A2T3JQZ4_9GAMM</name>
<dbReference type="AlphaFoldDB" id="A0A2T3JQZ4"/>
<proteinExistence type="predicted"/>
<evidence type="ECO:0000313" key="2">
    <source>
        <dbReference type="EMBL" id="PSU51485.1"/>
    </source>
</evidence>
<evidence type="ECO:0000256" key="1">
    <source>
        <dbReference type="SAM" id="SignalP"/>
    </source>
</evidence>
<reference evidence="2 3" key="1">
    <citation type="submission" date="2018-01" db="EMBL/GenBank/DDBJ databases">
        <title>Whole genome sequencing of Histamine producing bacteria.</title>
        <authorList>
            <person name="Butler K."/>
        </authorList>
    </citation>
    <scope>NUCLEOTIDE SEQUENCE [LARGE SCALE GENOMIC DNA]</scope>
    <source>
        <strain evidence="2 3">JCM 12947</strain>
    </source>
</reference>
<comment type="caution">
    <text evidence="2">The sequence shown here is derived from an EMBL/GenBank/DDBJ whole genome shotgun (WGS) entry which is preliminary data.</text>
</comment>
<sequence length="1165" mass="131786">MKNFKLNRLSLLIIICLPFIAKAGATDGLELISSESTDIKKEIHEQTDNSRIYLKEGAIWATRDITKVDPVLNISLSDEVEVENNTVNSNLNFNVQTNYSYYVKKWQLEVYQGKDSHLSQPLATLSGDKLSNDFDIDWDGKTQTGYKFESGKQLLFRLKVWDKDGNMDISTIGVTDMVKPTKEVDIDKFDDEDDKNGRSYGEAKLMRHNIPTSSGMAKLMGTGLKGVDKVYIGDDGYDIEDNRLYVEQYLPTDAYMFPVRVEYDNGDERKYQLFVRIPDTYYSQAGLADLYLGKNRVSGNKDVLGVDEQYQGDIYNRGRLAYFGEGKFGDKLRVVAHVDTKEAALKDMFKNPFAADETTVFDIVEDDDEMYYGNYGDNANIQKVVNTKGKVYLDVQYDKSRYLWGNYNTGVTGTETGGYNRSLYGFKGDYRTRETTKFGDDKLNIVGFASQADSLYSHDEFLGTGGSLYFLRHGEVVLGSDKVSIKVIDKDTNIAEKQVYLQSGRDYEIDEYQGRLILTRPLSDIVGDDFGTVIDSGPRGDLENYLTVDYEYVPEGSEAIDKMATGGRVKGWVNDNVGVGATYVQEEKDDQDYEMYASDLTLRATEGTYLKTEFGHSEGTQADSNFVSFDGGLSFDEVSSGAKVREGDSIEITGVASLYDLMPDTFGAVGNDVRGWYKNKDAGYSYASQTDDLAQEAYGTQLRLQTGDKSQVLARYKHIEEQEEDGDITTDTDEIELETQYMVTEHVKVAVAGKHIEELNNKDEKGDGDLVGARVEYIFDDDNSVYAKTQKTINQSSSYDQNDSVTVGAETKITENWILSGEYTSGDRGDAAEATVNYDVTDDYSTYVSYVEDEYDDKNNIVFGQKATLTDTIDVYQENQFVDENNGKGRIDSFGFDYDMDDDIEAGIAFQQGTIDYPDEVGVERKATSLYVAFDQDNYTLKDKVEYRVDDGEEKIRQYVTTNRYTHHLTDEYTLFAKFNYSKSENATSDEVVERFIESNMGLAYRPIFNDRLNFLTRYTYLVDFDNMNRDVDYKDEKSHIIEGETIYSVDAHIDVGAKVAYKKKDEIYTRESGADVPVKNDIFLTGLSASYNVMKSWDVTGEYHWKKDQENDQLEHGALVSVNKHINDNMKVGVGYNFSSFEDDLVHNDDYDAEGIFINVVGKF</sequence>
<gene>
    <name evidence="2" type="ORF">C9J12_00620</name>
</gene>
<accession>A0A2T3JQZ4</accession>
<evidence type="ECO:0000313" key="3">
    <source>
        <dbReference type="Proteomes" id="UP000240987"/>
    </source>
</evidence>
<feature type="chain" id="PRO_5015718138" evidence="1">
    <location>
        <begin position="24"/>
        <end position="1165"/>
    </location>
</feature>
<organism evidence="2 3">
    <name type="scientific">Photobacterium frigidiphilum</name>
    <dbReference type="NCBI Taxonomy" id="264736"/>
    <lineage>
        <taxon>Bacteria</taxon>
        <taxon>Pseudomonadati</taxon>
        <taxon>Pseudomonadota</taxon>
        <taxon>Gammaproteobacteria</taxon>
        <taxon>Vibrionales</taxon>
        <taxon>Vibrionaceae</taxon>
        <taxon>Photobacterium</taxon>
    </lineage>
</organism>